<dbReference type="InterPro" id="IPR015421">
    <property type="entry name" value="PyrdxlP-dep_Trfase_major"/>
</dbReference>
<keyword evidence="3 7" id="KW-0032">Aminotransferase</keyword>
<evidence type="ECO:0000256" key="1">
    <source>
        <dbReference type="ARBA" id="ARBA00001933"/>
    </source>
</evidence>
<dbReference type="InterPro" id="IPR051326">
    <property type="entry name" value="Kynurenine-oxoglutarate_AT"/>
</dbReference>
<evidence type="ECO:0000313" key="7">
    <source>
        <dbReference type="EMBL" id="QEI09000.1"/>
    </source>
</evidence>
<dbReference type="InterPro" id="IPR015424">
    <property type="entry name" value="PyrdxlP-dep_Trfase"/>
</dbReference>
<dbReference type="NCBIfam" id="NF009079">
    <property type="entry name" value="PRK12414.1"/>
    <property type="match status" value="1"/>
</dbReference>
<proteinExistence type="inferred from homology"/>
<accession>A0A5C0B6E5</accession>
<dbReference type="NCBIfam" id="NF006569">
    <property type="entry name" value="PRK09082.1"/>
    <property type="match status" value="1"/>
</dbReference>
<dbReference type="RefSeq" id="WP_148818690.1">
    <property type="nucleotide sequence ID" value="NZ_CP043046.1"/>
</dbReference>
<evidence type="ECO:0000256" key="3">
    <source>
        <dbReference type="ARBA" id="ARBA00022576"/>
    </source>
</evidence>
<reference evidence="7 8" key="1">
    <citation type="submission" date="2019-08" db="EMBL/GenBank/DDBJ databases">
        <title>Amphibian skin-associated Pigmentiphaga: genome sequence and occurrence across geography and hosts.</title>
        <authorList>
            <person name="Bletz M.C."/>
            <person name="Bunk B."/>
            <person name="Sproeer C."/>
            <person name="Biwer P."/>
            <person name="Reiter S."/>
            <person name="Rabemananjara F.C.E."/>
            <person name="Schulz S."/>
            <person name="Overmann J."/>
            <person name="Vences M."/>
        </authorList>
    </citation>
    <scope>NUCLEOTIDE SEQUENCE [LARGE SCALE GENOMIC DNA]</scope>
    <source>
        <strain evidence="7 8">Mada1488</strain>
    </source>
</reference>
<gene>
    <name evidence="7" type="ORF">FXN63_26500</name>
</gene>
<dbReference type="AlphaFoldDB" id="A0A5C0B6E5"/>
<dbReference type="Gene3D" id="3.40.640.10">
    <property type="entry name" value="Type I PLP-dependent aspartate aminotransferase-like (Major domain)"/>
    <property type="match status" value="1"/>
</dbReference>
<evidence type="ECO:0000259" key="6">
    <source>
        <dbReference type="Pfam" id="PF00155"/>
    </source>
</evidence>
<name>A0A5C0B6E5_9BURK</name>
<dbReference type="Pfam" id="PF00155">
    <property type="entry name" value="Aminotran_1_2"/>
    <property type="match status" value="1"/>
</dbReference>
<dbReference type="KEGG" id="pacr:FXN63_26500"/>
<evidence type="ECO:0000256" key="5">
    <source>
        <dbReference type="ARBA" id="ARBA00022898"/>
    </source>
</evidence>
<keyword evidence="5" id="KW-0663">Pyridoxal phosphate</keyword>
<feature type="domain" description="Aminotransferase class I/classII large" evidence="6">
    <location>
        <begin position="26"/>
        <end position="385"/>
    </location>
</feature>
<dbReference type="GO" id="GO:0016212">
    <property type="term" value="F:kynurenine-oxoglutarate transaminase activity"/>
    <property type="evidence" value="ECO:0007669"/>
    <property type="project" value="TreeGrafter"/>
</dbReference>
<protein>
    <submittedName>
        <fullName evidence="7">Aminotransferase class I/II-fold pyridoxal phosphate-dependent enzyme</fullName>
    </submittedName>
</protein>
<comment type="similarity">
    <text evidence="2">Belongs to the class-I pyridoxal-phosphate-dependent aminotransferase family.</text>
</comment>
<evidence type="ECO:0000256" key="2">
    <source>
        <dbReference type="ARBA" id="ARBA00007441"/>
    </source>
</evidence>
<evidence type="ECO:0000313" key="8">
    <source>
        <dbReference type="Proteomes" id="UP000325161"/>
    </source>
</evidence>
<sequence>MVLSKLPDVGTTIFTVMSRLATERQAINLGQGFPDFNPDSRLIALVDEAMKAGHNQYPFMPGVAPLRQAIADKIETLYGHAYHPDTDITVTSGATQALMTAIMATVHPGDEVVVLEPCYDSYVPAIRLAGGTPVPVPLRTPQTDDPYYRVEWDRVRAAITSRTRLLLINFPHNPTGAVLNDADLDALEKIVSDTGVILLSDEAYEHIVFDGVLHASIARRPALAARSILIGSFGKTFHITGWKLGYCCAPAALTVELRKVHQFMVFTVSSPMQFAVAEYLKDPLPYLNLPTFYQAKRDRLFEGLKKTRFRPLPSPGTFFLLADYSAISDVPEAEFAKWLTTEHGVAVIPIAAFYGKPDAPSSNRQMVRFCFAKQDATLDTALERLQRV</sequence>
<comment type="cofactor">
    <cofactor evidence="1">
        <name>pyridoxal 5'-phosphate</name>
        <dbReference type="ChEBI" id="CHEBI:597326"/>
    </cofactor>
</comment>
<dbReference type="Gene3D" id="3.90.1150.10">
    <property type="entry name" value="Aspartate Aminotransferase, domain 1"/>
    <property type="match status" value="1"/>
</dbReference>
<dbReference type="Proteomes" id="UP000325161">
    <property type="component" value="Chromosome"/>
</dbReference>
<organism evidence="7 8">
    <name type="scientific">Pigmentiphaga aceris</name>
    <dbReference type="NCBI Taxonomy" id="1940612"/>
    <lineage>
        <taxon>Bacteria</taxon>
        <taxon>Pseudomonadati</taxon>
        <taxon>Pseudomonadota</taxon>
        <taxon>Betaproteobacteria</taxon>
        <taxon>Burkholderiales</taxon>
        <taxon>Alcaligenaceae</taxon>
        <taxon>Pigmentiphaga</taxon>
    </lineage>
</organism>
<dbReference type="CDD" id="cd00609">
    <property type="entry name" value="AAT_like"/>
    <property type="match status" value="1"/>
</dbReference>
<dbReference type="GO" id="GO:0005737">
    <property type="term" value="C:cytoplasm"/>
    <property type="evidence" value="ECO:0007669"/>
    <property type="project" value="TreeGrafter"/>
</dbReference>
<dbReference type="GO" id="GO:0030170">
    <property type="term" value="F:pyridoxal phosphate binding"/>
    <property type="evidence" value="ECO:0007669"/>
    <property type="project" value="InterPro"/>
</dbReference>
<dbReference type="EMBL" id="CP043046">
    <property type="protein sequence ID" value="QEI09000.1"/>
    <property type="molecule type" value="Genomic_DNA"/>
</dbReference>
<evidence type="ECO:0000256" key="4">
    <source>
        <dbReference type="ARBA" id="ARBA00022679"/>
    </source>
</evidence>
<dbReference type="InterPro" id="IPR015422">
    <property type="entry name" value="PyrdxlP-dep_Trfase_small"/>
</dbReference>
<keyword evidence="8" id="KW-1185">Reference proteome</keyword>
<dbReference type="PANTHER" id="PTHR43807:SF20">
    <property type="entry name" value="FI04487P"/>
    <property type="match status" value="1"/>
</dbReference>
<dbReference type="FunFam" id="3.40.640.10:FF:000033">
    <property type="entry name" value="Aspartate aminotransferase"/>
    <property type="match status" value="1"/>
</dbReference>
<keyword evidence="4 7" id="KW-0808">Transferase</keyword>
<dbReference type="OrthoDB" id="9763453at2"/>
<dbReference type="PANTHER" id="PTHR43807">
    <property type="entry name" value="FI04487P"/>
    <property type="match status" value="1"/>
</dbReference>
<dbReference type="SUPFAM" id="SSF53383">
    <property type="entry name" value="PLP-dependent transferases"/>
    <property type="match status" value="1"/>
</dbReference>
<dbReference type="InterPro" id="IPR004839">
    <property type="entry name" value="Aminotransferase_I/II_large"/>
</dbReference>